<evidence type="ECO:0000313" key="2">
    <source>
        <dbReference type="Proteomes" id="UP000553756"/>
    </source>
</evidence>
<keyword evidence="1" id="KW-0347">Helicase</keyword>
<dbReference type="Proteomes" id="UP000553756">
    <property type="component" value="Unassembled WGS sequence"/>
</dbReference>
<keyword evidence="1" id="KW-0547">Nucleotide-binding</keyword>
<protein>
    <submittedName>
        <fullName evidence="1">DnaB domain-containing protein helicase domain-containing protein</fullName>
    </submittedName>
</protein>
<keyword evidence="2" id="KW-1185">Reference proteome</keyword>
<organism evidence="1 2">
    <name type="scientific">Bifidobacterium panos</name>
    <dbReference type="NCBI Taxonomy" id="2675321"/>
    <lineage>
        <taxon>Bacteria</taxon>
        <taxon>Bacillati</taxon>
        <taxon>Actinomycetota</taxon>
        <taxon>Actinomycetes</taxon>
        <taxon>Bifidobacteriales</taxon>
        <taxon>Bifidobacteriaceae</taxon>
        <taxon>Bifidobacterium</taxon>
    </lineage>
</organism>
<sequence length="451" mass="49265">MGDYEEFFKRRAWLDYAYRYARSLRMSPWGLAGVLLARVSALTPPNVVARLTDGDLAMSLNVNLALVGPTGSGKGKAMAQGRHLVPAPPLSTLAEVKPKTGESIPARFVAKMPATDGDGKQVKGEYEDKVVTDRAMVFVPEIVTMRAAMSRQGSTLLPVLLEAFSNEPMGDDTKGKQYQIKLPPYSYRLSSVVGVQPNNSGTLFNEAQTGLAGRFAYMPSIDPDMPEERPAKPLDRFPFDPTALPEGNSFAQLEALIRFGGVENMPYNGPGSREGYPLAVMTFPESVAGDVDAAQRLSVQGKADPLDAHRIELVGRFAALFAIMEGRTTVDMADWTLALAFMDKSDATRAKCAAQRKQSDVDCQADAIAVKREAEEQADRSIIGRTETRLLELLDTLDPAREGVASKTLKLKLSKPQRRVYEDAINTLIERGDIDHRDGPYGGEIFSLSVF</sequence>
<reference evidence="1 2" key="1">
    <citation type="submission" date="2020-02" db="EMBL/GenBank/DDBJ databases">
        <title>Characterization of phylogenetic diversity of novel bifidobacterial species isolated in Czech ZOOs.</title>
        <authorList>
            <person name="Lugli G.A."/>
            <person name="Vera N.B."/>
            <person name="Ventura M."/>
        </authorList>
    </citation>
    <scope>NUCLEOTIDE SEQUENCE [LARGE SCALE GENOMIC DNA]</scope>
    <source>
        <strain evidence="1 2">DSM 109963</strain>
    </source>
</reference>
<keyword evidence="1" id="KW-0378">Hydrolase</keyword>
<keyword evidence="1" id="KW-0067">ATP-binding</keyword>
<comment type="caution">
    <text evidence="1">The sequence shown here is derived from an EMBL/GenBank/DDBJ whole genome shotgun (WGS) entry which is preliminary data.</text>
</comment>
<gene>
    <name evidence="1" type="ORF">G1C94_0981</name>
</gene>
<name>A0ABX1SWZ0_9BIFI</name>
<proteinExistence type="predicted"/>
<evidence type="ECO:0000313" key="1">
    <source>
        <dbReference type="EMBL" id="NMN02359.1"/>
    </source>
</evidence>
<dbReference type="GO" id="GO:0004386">
    <property type="term" value="F:helicase activity"/>
    <property type="evidence" value="ECO:0007669"/>
    <property type="project" value="UniProtKB-KW"/>
</dbReference>
<dbReference type="RefSeq" id="WP_172145607.1">
    <property type="nucleotide sequence ID" value="NZ_JAAIIJ010000018.1"/>
</dbReference>
<accession>A0ABX1SWZ0</accession>
<dbReference type="EMBL" id="JAAIIJ010000018">
    <property type="protein sequence ID" value="NMN02359.1"/>
    <property type="molecule type" value="Genomic_DNA"/>
</dbReference>